<dbReference type="CDD" id="cd00130">
    <property type="entry name" value="PAS"/>
    <property type="match status" value="1"/>
</dbReference>
<dbReference type="InterPro" id="IPR003594">
    <property type="entry name" value="HATPase_dom"/>
</dbReference>
<organism evidence="14 15">
    <name type="scientific">Pontivivens ytuae</name>
    <dbReference type="NCBI Taxonomy" id="2789856"/>
    <lineage>
        <taxon>Bacteria</taxon>
        <taxon>Pseudomonadati</taxon>
        <taxon>Pseudomonadota</taxon>
        <taxon>Alphaproteobacteria</taxon>
        <taxon>Rhodobacterales</taxon>
        <taxon>Paracoccaceae</taxon>
        <taxon>Pontivivens</taxon>
    </lineage>
</organism>
<dbReference type="CDD" id="cd00082">
    <property type="entry name" value="HisKA"/>
    <property type="match status" value="1"/>
</dbReference>
<evidence type="ECO:0000256" key="5">
    <source>
        <dbReference type="ARBA" id="ARBA00022553"/>
    </source>
</evidence>
<dbReference type="InterPro" id="IPR036097">
    <property type="entry name" value="HisK_dim/P_sf"/>
</dbReference>
<keyword evidence="7" id="KW-0547">Nucleotide-binding</keyword>
<evidence type="ECO:0000256" key="1">
    <source>
        <dbReference type="ARBA" id="ARBA00000085"/>
    </source>
</evidence>
<dbReference type="FunFam" id="3.30.565.10:FF:000006">
    <property type="entry name" value="Sensor histidine kinase WalK"/>
    <property type="match status" value="1"/>
</dbReference>
<keyword evidence="12" id="KW-0812">Transmembrane</keyword>
<dbReference type="PRINTS" id="PR00344">
    <property type="entry name" value="BCTRLSENSOR"/>
</dbReference>
<reference evidence="14 15" key="1">
    <citation type="submission" date="2020-11" db="EMBL/GenBank/DDBJ databases">
        <title>Description of Pontivivens ytuae sp. nov. isolated from deep sea sediment of Mariana Trench.</title>
        <authorList>
            <person name="Wang Z."/>
            <person name="Sun Q.-L."/>
            <person name="Xu X.-D."/>
            <person name="Tang Y.-Z."/>
            <person name="Zhang J."/>
        </authorList>
    </citation>
    <scope>NUCLEOTIDE SEQUENCE [LARGE SCALE GENOMIC DNA]</scope>
    <source>
        <strain evidence="14 15">MT2928</strain>
    </source>
</reference>
<comment type="subcellular location">
    <subcellularLocation>
        <location evidence="2">Cell membrane</location>
    </subcellularLocation>
</comment>
<name>A0A7S9LUP0_9RHOB</name>
<keyword evidence="11 12" id="KW-0472">Membrane</keyword>
<dbReference type="CDD" id="cd00075">
    <property type="entry name" value="HATPase"/>
    <property type="match status" value="1"/>
</dbReference>
<feature type="transmembrane region" description="Helical" evidence="12">
    <location>
        <begin position="32"/>
        <end position="51"/>
    </location>
</feature>
<dbReference type="GO" id="GO:0005886">
    <property type="term" value="C:plasma membrane"/>
    <property type="evidence" value="ECO:0007669"/>
    <property type="project" value="UniProtKB-SubCell"/>
</dbReference>
<keyword evidence="12" id="KW-1133">Transmembrane helix</keyword>
<sequence>MTSRNWMFTLIIAACAVGAAYGAQREAGAFGVVLSMFIVGGLTAIGIAVLAPEPAAETGIASPEESKLPTGFGRQLLDLIPTPLFLFDARGRVSYANAATRALLPRLEPGMHFSLLFRAPAFVQAVTEVIDGSAPRNVSFSAHLQGMEVQLAARVATLPTGGDFGPGRQVIVQLDDHTQRLATERMRSDFVANASHELRTPLASIIGYIETLRGHAKDDPDAQAHFLGIMDLQAARMQRLVDDLMSLSRIEMDAHTAPAELCDLDDLVQETADGMRPLLSRTAAKLDVDLAGLGAQVRADRHQIAQVVTNLIDNAVKYGGEGVHVAVSTAPPDVRFPGMTGITVTDDGPGIAREHIHRLTERFYRVNAKQSIERGGTGLGLAIVKHILARHGGELDISSQVGQGSRFTMWLPVAEYAESDLRADEEVRLTSMT</sequence>
<feature type="domain" description="Histidine kinase" evidence="13">
    <location>
        <begin position="193"/>
        <end position="415"/>
    </location>
</feature>
<dbReference type="GO" id="GO:0016036">
    <property type="term" value="P:cellular response to phosphate starvation"/>
    <property type="evidence" value="ECO:0007669"/>
    <property type="project" value="TreeGrafter"/>
</dbReference>
<dbReference type="SUPFAM" id="SSF55874">
    <property type="entry name" value="ATPase domain of HSP90 chaperone/DNA topoisomerase II/histidine kinase"/>
    <property type="match status" value="1"/>
</dbReference>
<keyword evidence="10" id="KW-0902">Two-component regulatory system</keyword>
<accession>A0A7S9LUP0</accession>
<dbReference type="PROSITE" id="PS50109">
    <property type="entry name" value="HIS_KIN"/>
    <property type="match status" value="1"/>
</dbReference>
<dbReference type="Pfam" id="PF00512">
    <property type="entry name" value="HisKA"/>
    <property type="match status" value="1"/>
</dbReference>
<dbReference type="InterPro" id="IPR003661">
    <property type="entry name" value="HisK_dim/P_dom"/>
</dbReference>
<dbReference type="PANTHER" id="PTHR45453:SF1">
    <property type="entry name" value="PHOSPHATE REGULON SENSOR PROTEIN PHOR"/>
    <property type="match status" value="1"/>
</dbReference>
<gene>
    <name evidence="14" type="ORF">I0K15_06210</name>
</gene>
<evidence type="ECO:0000259" key="13">
    <source>
        <dbReference type="PROSITE" id="PS50109"/>
    </source>
</evidence>
<dbReference type="InterPro" id="IPR050351">
    <property type="entry name" value="BphY/WalK/GraS-like"/>
</dbReference>
<dbReference type="SMART" id="SM00388">
    <property type="entry name" value="HisKA"/>
    <property type="match status" value="1"/>
</dbReference>
<evidence type="ECO:0000256" key="12">
    <source>
        <dbReference type="SAM" id="Phobius"/>
    </source>
</evidence>
<keyword evidence="6" id="KW-0808">Transferase</keyword>
<dbReference type="GO" id="GO:0000155">
    <property type="term" value="F:phosphorelay sensor kinase activity"/>
    <property type="evidence" value="ECO:0007669"/>
    <property type="project" value="InterPro"/>
</dbReference>
<dbReference type="InterPro" id="IPR005467">
    <property type="entry name" value="His_kinase_dom"/>
</dbReference>
<dbReference type="KEGG" id="poz:I0K15_06210"/>
<dbReference type="Pfam" id="PF02518">
    <property type="entry name" value="HATPase_c"/>
    <property type="match status" value="1"/>
</dbReference>
<dbReference type="EMBL" id="CP064942">
    <property type="protein sequence ID" value="QPH55330.1"/>
    <property type="molecule type" value="Genomic_DNA"/>
</dbReference>
<comment type="catalytic activity">
    <reaction evidence="1">
        <text>ATP + protein L-histidine = ADP + protein N-phospho-L-histidine.</text>
        <dbReference type="EC" id="2.7.13.3"/>
    </reaction>
</comment>
<dbReference type="SMART" id="SM00387">
    <property type="entry name" value="HATPase_c"/>
    <property type="match status" value="1"/>
</dbReference>
<dbReference type="PANTHER" id="PTHR45453">
    <property type="entry name" value="PHOSPHATE REGULON SENSOR PROTEIN PHOR"/>
    <property type="match status" value="1"/>
</dbReference>
<keyword evidence="4" id="KW-1003">Cell membrane</keyword>
<evidence type="ECO:0000256" key="4">
    <source>
        <dbReference type="ARBA" id="ARBA00022475"/>
    </source>
</evidence>
<dbReference type="Proteomes" id="UP000594800">
    <property type="component" value="Chromosome"/>
</dbReference>
<dbReference type="RefSeq" id="WP_196104529.1">
    <property type="nucleotide sequence ID" value="NZ_CP064942.1"/>
</dbReference>
<dbReference type="InterPro" id="IPR000014">
    <property type="entry name" value="PAS"/>
</dbReference>
<keyword evidence="9" id="KW-0067">ATP-binding</keyword>
<evidence type="ECO:0000256" key="11">
    <source>
        <dbReference type="ARBA" id="ARBA00023136"/>
    </source>
</evidence>
<evidence type="ECO:0000256" key="3">
    <source>
        <dbReference type="ARBA" id="ARBA00012438"/>
    </source>
</evidence>
<proteinExistence type="predicted"/>
<dbReference type="Gene3D" id="1.10.287.130">
    <property type="match status" value="1"/>
</dbReference>
<evidence type="ECO:0000256" key="8">
    <source>
        <dbReference type="ARBA" id="ARBA00022777"/>
    </source>
</evidence>
<keyword evidence="8" id="KW-0418">Kinase</keyword>
<evidence type="ECO:0000256" key="9">
    <source>
        <dbReference type="ARBA" id="ARBA00022840"/>
    </source>
</evidence>
<evidence type="ECO:0000256" key="6">
    <source>
        <dbReference type="ARBA" id="ARBA00022679"/>
    </source>
</evidence>
<keyword evidence="5" id="KW-0597">Phosphoprotein</keyword>
<dbReference type="EC" id="2.7.13.3" evidence="3"/>
<keyword evidence="15" id="KW-1185">Reference proteome</keyword>
<evidence type="ECO:0000313" key="14">
    <source>
        <dbReference type="EMBL" id="QPH55330.1"/>
    </source>
</evidence>
<dbReference type="SUPFAM" id="SSF47384">
    <property type="entry name" value="Homodimeric domain of signal transducing histidine kinase"/>
    <property type="match status" value="1"/>
</dbReference>
<evidence type="ECO:0000256" key="2">
    <source>
        <dbReference type="ARBA" id="ARBA00004236"/>
    </source>
</evidence>
<dbReference type="FunFam" id="1.10.287.130:FF:000008">
    <property type="entry name" value="Two-component sensor histidine kinase"/>
    <property type="match status" value="1"/>
</dbReference>
<dbReference type="GO" id="GO:0005524">
    <property type="term" value="F:ATP binding"/>
    <property type="evidence" value="ECO:0007669"/>
    <property type="project" value="UniProtKB-KW"/>
</dbReference>
<dbReference type="AlphaFoldDB" id="A0A7S9LUP0"/>
<evidence type="ECO:0000313" key="15">
    <source>
        <dbReference type="Proteomes" id="UP000594800"/>
    </source>
</evidence>
<dbReference type="GO" id="GO:0004721">
    <property type="term" value="F:phosphoprotein phosphatase activity"/>
    <property type="evidence" value="ECO:0007669"/>
    <property type="project" value="TreeGrafter"/>
</dbReference>
<protein>
    <recommendedName>
        <fullName evidence="3">histidine kinase</fullName>
        <ecNumber evidence="3">2.7.13.3</ecNumber>
    </recommendedName>
</protein>
<dbReference type="Gene3D" id="3.30.565.10">
    <property type="entry name" value="Histidine kinase-like ATPase, C-terminal domain"/>
    <property type="match status" value="1"/>
</dbReference>
<dbReference type="InterPro" id="IPR036890">
    <property type="entry name" value="HATPase_C_sf"/>
</dbReference>
<evidence type="ECO:0000256" key="10">
    <source>
        <dbReference type="ARBA" id="ARBA00023012"/>
    </source>
</evidence>
<dbReference type="InterPro" id="IPR004358">
    <property type="entry name" value="Sig_transdc_His_kin-like_C"/>
</dbReference>
<evidence type="ECO:0000256" key="7">
    <source>
        <dbReference type="ARBA" id="ARBA00022741"/>
    </source>
</evidence>
<dbReference type="PROSITE" id="PS51257">
    <property type="entry name" value="PROKAR_LIPOPROTEIN"/>
    <property type="match status" value="1"/>
</dbReference>